<evidence type="ECO:0000256" key="1">
    <source>
        <dbReference type="SAM" id="SignalP"/>
    </source>
</evidence>
<proteinExistence type="predicted"/>
<evidence type="ECO:0000313" key="3">
    <source>
        <dbReference type="Proteomes" id="UP000594621"/>
    </source>
</evidence>
<reference evidence="2 3" key="1">
    <citation type="submission" date="2020-09" db="EMBL/GenBank/DDBJ databases">
        <title>Complete genomes of bradyrhizobia occurring on native shrubby legumes in Australia.</title>
        <authorList>
            <person name="Lafay B."/>
        </authorList>
    </citation>
    <scope>NUCLEOTIDE SEQUENCE [LARGE SCALE GENOMIC DNA]</scope>
    <source>
        <strain evidence="2 3">BDV5040</strain>
    </source>
</reference>
<dbReference type="Proteomes" id="UP000594621">
    <property type="component" value="Chromosome"/>
</dbReference>
<gene>
    <name evidence="2" type="ORF">IC761_09155</name>
</gene>
<keyword evidence="3" id="KW-1185">Reference proteome</keyword>
<feature type="signal peptide" evidence="1">
    <location>
        <begin position="1"/>
        <end position="26"/>
    </location>
</feature>
<keyword evidence="1" id="KW-0732">Signal</keyword>
<dbReference type="PROSITE" id="PS51257">
    <property type="entry name" value="PROKAR_LIPOPROTEIN"/>
    <property type="match status" value="1"/>
</dbReference>
<dbReference type="KEGG" id="bcou:IC761_09155"/>
<sequence>MHSRYAVTWSATLTLLLAGCASNVNLPPVYQPSRPPSAKAVQEGVKKGATEAKLTGGLEISVVRHTDHGPGSYFVCLKQTGSTAAGRPVYSVFFDNDDYKGIQSSVLTDACEAEPSLPFK</sequence>
<organism evidence="2 3">
    <name type="scientific">Bradyrhizobium commune</name>
    <dbReference type="NCBI Taxonomy" id="83627"/>
    <lineage>
        <taxon>Bacteria</taxon>
        <taxon>Pseudomonadati</taxon>
        <taxon>Pseudomonadota</taxon>
        <taxon>Alphaproteobacteria</taxon>
        <taxon>Hyphomicrobiales</taxon>
        <taxon>Nitrobacteraceae</taxon>
        <taxon>Bradyrhizobium</taxon>
    </lineage>
</organism>
<evidence type="ECO:0008006" key="4">
    <source>
        <dbReference type="Google" id="ProtNLM"/>
    </source>
</evidence>
<evidence type="ECO:0000313" key="2">
    <source>
        <dbReference type="EMBL" id="QPF93416.1"/>
    </source>
</evidence>
<accession>A0A7S9D927</accession>
<dbReference type="AlphaFoldDB" id="A0A7S9D927"/>
<dbReference type="EMBL" id="CP061379">
    <property type="protein sequence ID" value="QPF93416.1"/>
    <property type="molecule type" value="Genomic_DNA"/>
</dbReference>
<name>A0A7S9D927_9BRAD</name>
<protein>
    <recommendedName>
        <fullName evidence="4">Lipoprotein</fullName>
    </recommendedName>
</protein>
<feature type="chain" id="PRO_5032405982" description="Lipoprotein" evidence="1">
    <location>
        <begin position="27"/>
        <end position="120"/>
    </location>
</feature>